<dbReference type="PANTHER" id="PTHR45720">
    <property type="entry name" value="CHLORIDE CHANNEL PROTEIN 2"/>
    <property type="match status" value="1"/>
</dbReference>
<dbReference type="GO" id="GO:0005247">
    <property type="term" value="F:voltage-gated chloride channel activity"/>
    <property type="evidence" value="ECO:0007669"/>
    <property type="project" value="TreeGrafter"/>
</dbReference>
<name>A0A1R2C6R5_9CILI</name>
<dbReference type="InterPro" id="IPR046342">
    <property type="entry name" value="CBS_dom_sf"/>
</dbReference>
<sequence>MSKSVVSPEKGFNRMHSRDLIFNSLAQTFTTGHNESIVEEVNDYSYLQRMFGDTRLNNLRMWAVILIVAFGTSIIAAIIDISAYNIGYYKKIFCQSLENKYLGFLAWTVISIIFVCIGTSLGYFLNPDVDGSGIPEIKAIISGVELPRFLLWRTFFLKALGLVCCSASLSIGREGPHIHLAAIIAHKCLKIHTFKGIGKFKAFCTQIFQASVTAGVAAVMGTPLGATFFSIEITASYYVVHTLISSIACGVICAVILNVYHSIYLTEDFSHGKNYVDYNYIDLALVSILGICCGVLGVAFIKTAKTFTRFRARRAILFLHKRFRYAIFVAIVYSTACFFIPTLSYTAKSVFNELISEKELHRDWSDRTVINLLIYSFCKPFVTALSISVQIPFGIFLPVLDSGAAFGRAFGYLANYLGGSAHASFYAAIGGASLVASSTHALSAALIIFELTGEIRHVVPMMLSVVISCQIAKNFELNIYDVTIQTRNIPFLPAVRKDILYQHCAREIMEPVVSLCVHSTLKDLKPCLQYEDGFKIPIVDLSMCIVAETSARRIKKYLEYSIETFTIDAIQEVKQEIKLWVNHQEYNPPSITTFLGEEMEIFLSSPVDFTSRYFSLNRDPLSVPESTNLSKIHYIFHMLGLMKIFVTQHSKLVGIINRENFTAYNK</sequence>
<feature type="transmembrane region" description="Helical" evidence="9">
    <location>
        <begin position="101"/>
        <end position="125"/>
    </location>
</feature>
<dbReference type="Proteomes" id="UP000187209">
    <property type="component" value="Unassembled WGS sequence"/>
</dbReference>
<dbReference type="InterPro" id="IPR050970">
    <property type="entry name" value="Cl_channel_volt-gated"/>
</dbReference>
<feature type="transmembrane region" description="Helical" evidence="9">
    <location>
        <begin position="322"/>
        <end position="343"/>
    </location>
</feature>
<evidence type="ECO:0008006" key="12">
    <source>
        <dbReference type="Google" id="ProtNLM"/>
    </source>
</evidence>
<dbReference type="SUPFAM" id="SSF54631">
    <property type="entry name" value="CBS-domain pair"/>
    <property type="match status" value="1"/>
</dbReference>
<accession>A0A1R2C6R5</accession>
<dbReference type="EMBL" id="MPUH01000260">
    <property type="protein sequence ID" value="OMJ84713.1"/>
    <property type="molecule type" value="Genomic_DNA"/>
</dbReference>
<evidence type="ECO:0000256" key="3">
    <source>
        <dbReference type="ARBA" id="ARBA00022692"/>
    </source>
</evidence>
<keyword evidence="2" id="KW-0813">Transport</keyword>
<comment type="caution">
    <text evidence="10">The sequence shown here is derived from an EMBL/GenBank/DDBJ whole genome shotgun (WGS) entry which is preliminary data.</text>
</comment>
<evidence type="ECO:0000256" key="1">
    <source>
        <dbReference type="ARBA" id="ARBA00004141"/>
    </source>
</evidence>
<dbReference type="Pfam" id="PF00654">
    <property type="entry name" value="Voltage_CLC"/>
    <property type="match status" value="1"/>
</dbReference>
<evidence type="ECO:0000256" key="2">
    <source>
        <dbReference type="ARBA" id="ARBA00022448"/>
    </source>
</evidence>
<keyword evidence="11" id="KW-1185">Reference proteome</keyword>
<dbReference type="PRINTS" id="PR00762">
    <property type="entry name" value="CLCHANNEL"/>
</dbReference>
<evidence type="ECO:0000256" key="9">
    <source>
        <dbReference type="SAM" id="Phobius"/>
    </source>
</evidence>
<dbReference type="Gene3D" id="3.10.580.10">
    <property type="entry name" value="CBS-domain"/>
    <property type="match status" value="1"/>
</dbReference>
<organism evidence="10 11">
    <name type="scientific">Stentor coeruleus</name>
    <dbReference type="NCBI Taxonomy" id="5963"/>
    <lineage>
        <taxon>Eukaryota</taxon>
        <taxon>Sar</taxon>
        <taxon>Alveolata</taxon>
        <taxon>Ciliophora</taxon>
        <taxon>Postciliodesmatophora</taxon>
        <taxon>Heterotrichea</taxon>
        <taxon>Heterotrichida</taxon>
        <taxon>Stentoridae</taxon>
        <taxon>Stentor</taxon>
    </lineage>
</organism>
<dbReference type="PANTHER" id="PTHR45720:SF10">
    <property type="entry name" value="CHLORIDE CHANNEL PROTEIN 2"/>
    <property type="match status" value="1"/>
</dbReference>
<evidence type="ECO:0000313" key="11">
    <source>
        <dbReference type="Proteomes" id="UP000187209"/>
    </source>
</evidence>
<dbReference type="GO" id="GO:0016020">
    <property type="term" value="C:membrane"/>
    <property type="evidence" value="ECO:0007669"/>
    <property type="project" value="UniProtKB-SubCell"/>
</dbReference>
<proteinExistence type="predicted"/>
<dbReference type="Gene3D" id="1.10.3080.10">
    <property type="entry name" value="Clc chloride channel"/>
    <property type="match status" value="1"/>
</dbReference>
<evidence type="ECO:0000256" key="8">
    <source>
        <dbReference type="ARBA" id="ARBA00023214"/>
    </source>
</evidence>
<feature type="transmembrane region" description="Helical" evidence="9">
    <location>
        <begin position="59"/>
        <end position="81"/>
    </location>
</feature>
<dbReference type="InterPro" id="IPR014743">
    <property type="entry name" value="Cl-channel_core"/>
</dbReference>
<evidence type="ECO:0000256" key="4">
    <source>
        <dbReference type="ARBA" id="ARBA00022737"/>
    </source>
</evidence>
<reference evidence="10 11" key="1">
    <citation type="submission" date="2016-11" db="EMBL/GenBank/DDBJ databases">
        <title>The macronuclear genome of Stentor coeruleus: a giant cell with tiny introns.</title>
        <authorList>
            <person name="Slabodnick M."/>
            <person name="Ruby J.G."/>
            <person name="Reiff S.B."/>
            <person name="Swart E.C."/>
            <person name="Gosai S."/>
            <person name="Prabakaran S."/>
            <person name="Witkowska E."/>
            <person name="Larue G.E."/>
            <person name="Fisher S."/>
            <person name="Freeman R.M."/>
            <person name="Gunawardena J."/>
            <person name="Chu W."/>
            <person name="Stover N.A."/>
            <person name="Gregory B.D."/>
            <person name="Nowacki M."/>
            <person name="Derisi J."/>
            <person name="Roy S.W."/>
            <person name="Marshall W.F."/>
            <person name="Sood P."/>
        </authorList>
    </citation>
    <scope>NUCLEOTIDE SEQUENCE [LARGE SCALE GENOMIC DNA]</scope>
    <source>
        <strain evidence="10">WM001</strain>
    </source>
</reference>
<gene>
    <name evidence="10" type="ORF">SteCoe_14102</name>
</gene>
<keyword evidence="7 9" id="KW-0472">Membrane</keyword>
<evidence type="ECO:0000256" key="5">
    <source>
        <dbReference type="ARBA" id="ARBA00022989"/>
    </source>
</evidence>
<keyword evidence="4" id="KW-0677">Repeat</keyword>
<keyword evidence="6" id="KW-0406">Ion transport</keyword>
<keyword evidence="8" id="KW-0868">Chloride</keyword>
<keyword evidence="5 9" id="KW-1133">Transmembrane helix</keyword>
<evidence type="ECO:0000313" key="10">
    <source>
        <dbReference type="EMBL" id="OMJ84713.1"/>
    </source>
</evidence>
<dbReference type="OrthoDB" id="444877at2759"/>
<feature type="transmembrane region" description="Helical" evidence="9">
    <location>
        <begin position="280"/>
        <end position="301"/>
    </location>
</feature>
<keyword evidence="3 9" id="KW-0812">Transmembrane</keyword>
<dbReference type="AlphaFoldDB" id="A0A1R2C6R5"/>
<protein>
    <recommendedName>
        <fullName evidence="12">Chloride channel protein</fullName>
    </recommendedName>
</protein>
<dbReference type="SUPFAM" id="SSF81340">
    <property type="entry name" value="Clc chloride channel"/>
    <property type="match status" value="1"/>
</dbReference>
<feature type="transmembrane region" description="Helical" evidence="9">
    <location>
        <begin position="238"/>
        <end position="260"/>
    </location>
</feature>
<evidence type="ECO:0000256" key="7">
    <source>
        <dbReference type="ARBA" id="ARBA00023136"/>
    </source>
</evidence>
<dbReference type="InterPro" id="IPR001807">
    <property type="entry name" value="ClC"/>
</dbReference>
<evidence type="ECO:0000256" key="6">
    <source>
        <dbReference type="ARBA" id="ARBA00023065"/>
    </source>
</evidence>
<comment type="subcellular location">
    <subcellularLocation>
        <location evidence="1">Membrane</location>
        <topology evidence="1">Multi-pass membrane protein</topology>
    </subcellularLocation>
</comment>